<proteinExistence type="inferred from homology"/>
<keyword evidence="3 6" id="KW-0808">Transferase</keyword>
<keyword evidence="2 6" id="KW-0328">Glycosyltransferase</keyword>
<gene>
    <name evidence="9" type="primary">20208064</name>
    <name evidence="8" type="ORF">HELRODRAFT_181332</name>
</gene>
<reference evidence="9" key="3">
    <citation type="submission" date="2015-06" db="UniProtKB">
        <authorList>
            <consortium name="EnsemblMetazoa"/>
        </authorList>
    </citation>
    <scope>IDENTIFICATION</scope>
</reference>
<keyword evidence="10" id="KW-1185">Reference proteome</keyword>
<evidence type="ECO:0000256" key="6">
    <source>
        <dbReference type="RuleBase" id="RU361228"/>
    </source>
</evidence>
<organism evidence="9 10">
    <name type="scientific">Helobdella robusta</name>
    <name type="common">Californian leech</name>
    <dbReference type="NCBI Taxonomy" id="6412"/>
    <lineage>
        <taxon>Eukaryota</taxon>
        <taxon>Metazoa</taxon>
        <taxon>Spiralia</taxon>
        <taxon>Lophotrochozoa</taxon>
        <taxon>Annelida</taxon>
        <taxon>Clitellata</taxon>
        <taxon>Hirudinea</taxon>
        <taxon>Rhynchobdellida</taxon>
        <taxon>Glossiphoniidae</taxon>
        <taxon>Helobdella</taxon>
    </lineage>
</organism>
<dbReference type="GO" id="GO:0106274">
    <property type="term" value="F:NAD+-protein-arginine ADP-ribosyltransferase activity"/>
    <property type="evidence" value="ECO:0007669"/>
    <property type="project" value="UniProtKB-EC"/>
</dbReference>
<reference evidence="8 10" key="2">
    <citation type="journal article" date="2013" name="Nature">
        <title>Insights into bilaterian evolution from three spiralian genomes.</title>
        <authorList>
            <person name="Simakov O."/>
            <person name="Marletaz F."/>
            <person name="Cho S.J."/>
            <person name="Edsinger-Gonzales E."/>
            <person name="Havlak P."/>
            <person name="Hellsten U."/>
            <person name="Kuo D.H."/>
            <person name="Larsson T."/>
            <person name="Lv J."/>
            <person name="Arendt D."/>
            <person name="Savage R."/>
            <person name="Osoegawa K."/>
            <person name="de Jong P."/>
            <person name="Grimwood J."/>
            <person name="Chapman J.A."/>
            <person name="Shapiro H."/>
            <person name="Aerts A."/>
            <person name="Otillar R.P."/>
            <person name="Terry A.Y."/>
            <person name="Boore J.L."/>
            <person name="Grigoriev I.V."/>
            <person name="Lindberg D.R."/>
            <person name="Seaver E.C."/>
            <person name="Weisblat D.A."/>
            <person name="Putnam N.H."/>
            <person name="Rokhsar D.S."/>
        </authorList>
    </citation>
    <scope>NUCLEOTIDE SEQUENCE</scope>
</reference>
<dbReference type="HOGENOM" id="CLU_1798554_0_0_1"/>
<evidence type="ECO:0000256" key="1">
    <source>
        <dbReference type="ARBA" id="ARBA00009558"/>
    </source>
</evidence>
<dbReference type="KEGG" id="hro:HELRODRAFT_181332"/>
<dbReference type="InParanoid" id="T1FGW5"/>
<comment type="catalytic activity">
    <reaction evidence="5 6">
        <text>L-arginyl-[protein] + NAD(+) = N(omega)-(ADP-D-ribosyl)-L-arginyl-[protein] + nicotinamide + H(+)</text>
        <dbReference type="Rhea" id="RHEA:19149"/>
        <dbReference type="Rhea" id="RHEA-COMP:10532"/>
        <dbReference type="Rhea" id="RHEA-COMP:15087"/>
        <dbReference type="ChEBI" id="CHEBI:15378"/>
        <dbReference type="ChEBI" id="CHEBI:17154"/>
        <dbReference type="ChEBI" id="CHEBI:29965"/>
        <dbReference type="ChEBI" id="CHEBI:57540"/>
        <dbReference type="ChEBI" id="CHEBI:142554"/>
        <dbReference type="EC" id="2.4.2.31"/>
    </reaction>
</comment>
<dbReference type="EC" id="2.4.2.31" evidence="6"/>
<evidence type="ECO:0000256" key="4">
    <source>
        <dbReference type="ARBA" id="ARBA00022695"/>
    </source>
</evidence>
<dbReference type="EnsemblMetazoa" id="HelroT181332">
    <property type="protein sequence ID" value="HelroP181332"/>
    <property type="gene ID" value="HelroG181332"/>
</dbReference>
<dbReference type="GO" id="GO:0016779">
    <property type="term" value="F:nucleotidyltransferase activity"/>
    <property type="evidence" value="ECO:0007669"/>
    <property type="project" value="UniProtKB-KW"/>
</dbReference>
<evidence type="ECO:0000313" key="8">
    <source>
        <dbReference type="EMBL" id="ESN92460.1"/>
    </source>
</evidence>
<dbReference type="CTD" id="20208064"/>
<keyword evidence="6" id="KW-0520">NAD</keyword>
<dbReference type="OrthoDB" id="423533at2759"/>
<dbReference type="GeneID" id="20208064"/>
<evidence type="ECO:0000256" key="5">
    <source>
        <dbReference type="ARBA" id="ARBA00047597"/>
    </source>
</evidence>
<sequence length="144" mass="16449">MSKFIHRIHNFSGQGTGTLPYFENYHITFGIKISSFSYFPSEGEILISPFESFTKNRDNDWTLQGTCYHYFRTSRLQAVMSMSQKDCLLFQAKLPKPAQFSEGSYDLFEDPNNEMSEGDKNKDSPEGIDGEVCITFNKKNGGLK</sequence>
<protein>
    <recommendedName>
        <fullName evidence="6">NAD(P)(+)--arginine ADP-ribosyltransferase</fullName>
        <ecNumber evidence="6">2.4.2.31</ecNumber>
    </recommendedName>
    <alternativeName>
        <fullName evidence="6">Mono(ADP-ribosyl)transferase</fullName>
    </alternativeName>
</protein>
<dbReference type="EMBL" id="AMQM01007545">
    <property type="status" value="NOT_ANNOTATED_CDS"/>
    <property type="molecule type" value="Genomic_DNA"/>
</dbReference>
<evidence type="ECO:0000256" key="2">
    <source>
        <dbReference type="ARBA" id="ARBA00022676"/>
    </source>
</evidence>
<evidence type="ECO:0000313" key="10">
    <source>
        <dbReference type="Proteomes" id="UP000015101"/>
    </source>
</evidence>
<evidence type="ECO:0000256" key="7">
    <source>
        <dbReference type="SAM" id="MobiDB-lite"/>
    </source>
</evidence>
<accession>T1FGW5</accession>
<evidence type="ECO:0000313" key="9">
    <source>
        <dbReference type="EnsemblMetazoa" id="HelroP181332"/>
    </source>
</evidence>
<dbReference type="EMBL" id="KB097640">
    <property type="protein sequence ID" value="ESN92460.1"/>
    <property type="molecule type" value="Genomic_DNA"/>
</dbReference>
<dbReference type="RefSeq" id="XP_009029395.1">
    <property type="nucleotide sequence ID" value="XM_009031147.1"/>
</dbReference>
<keyword evidence="6" id="KW-0521">NADP</keyword>
<name>T1FGW5_HELRO</name>
<comment type="similarity">
    <text evidence="1 6">Belongs to the Arg-specific ADP-ribosyltransferase family.</text>
</comment>
<reference evidence="10" key="1">
    <citation type="submission" date="2012-12" db="EMBL/GenBank/DDBJ databases">
        <authorList>
            <person name="Hellsten U."/>
            <person name="Grimwood J."/>
            <person name="Chapman J.A."/>
            <person name="Shapiro H."/>
            <person name="Aerts A."/>
            <person name="Otillar R.P."/>
            <person name="Terry A.Y."/>
            <person name="Boore J.L."/>
            <person name="Simakov O."/>
            <person name="Marletaz F."/>
            <person name="Cho S.-J."/>
            <person name="Edsinger-Gonzales E."/>
            <person name="Havlak P."/>
            <person name="Kuo D.-H."/>
            <person name="Larsson T."/>
            <person name="Lv J."/>
            <person name="Arendt D."/>
            <person name="Savage R."/>
            <person name="Osoegawa K."/>
            <person name="de Jong P."/>
            <person name="Lindberg D.R."/>
            <person name="Seaver E.C."/>
            <person name="Weisblat D.A."/>
            <person name="Putnam N.H."/>
            <person name="Grigoriev I.V."/>
            <person name="Rokhsar D.S."/>
        </authorList>
    </citation>
    <scope>NUCLEOTIDE SEQUENCE</scope>
</reference>
<keyword evidence="4" id="KW-0548">Nucleotidyltransferase</keyword>
<dbReference type="Gene3D" id="3.90.176.10">
    <property type="entry name" value="Toxin ADP-ribosyltransferase, Chain A, domain 1"/>
    <property type="match status" value="1"/>
</dbReference>
<dbReference type="Pfam" id="PF01129">
    <property type="entry name" value="ART"/>
    <property type="match status" value="1"/>
</dbReference>
<feature type="region of interest" description="Disordered" evidence="7">
    <location>
        <begin position="105"/>
        <end position="132"/>
    </location>
</feature>
<evidence type="ECO:0000256" key="3">
    <source>
        <dbReference type="ARBA" id="ARBA00022679"/>
    </source>
</evidence>
<dbReference type="InterPro" id="IPR000768">
    <property type="entry name" value="ART"/>
</dbReference>
<dbReference type="Proteomes" id="UP000015101">
    <property type="component" value="Unassembled WGS sequence"/>
</dbReference>
<dbReference type="SUPFAM" id="SSF56399">
    <property type="entry name" value="ADP-ribosylation"/>
    <property type="match status" value="1"/>
</dbReference>
<dbReference type="AlphaFoldDB" id="T1FGW5"/>